<dbReference type="Gene3D" id="3.40.50.10860">
    <property type="entry name" value="Leucine Dehydrogenase, chain A, domain 1"/>
    <property type="match status" value="1"/>
</dbReference>
<reference evidence="1 2" key="1">
    <citation type="submission" date="2023-10" db="EMBL/GenBank/DDBJ databases">
        <title>Development of a sustainable strategy for remediation of hydrocarbon-contaminated territories based on the waste exchange concept.</title>
        <authorList>
            <person name="Krivoruchko A."/>
        </authorList>
    </citation>
    <scope>NUCLEOTIDE SEQUENCE [LARGE SCALE GENOMIC DNA]</scope>
    <source>
        <strain evidence="1 2">IEGM 1203</strain>
    </source>
</reference>
<dbReference type="EMBL" id="JAWLKB010000025">
    <property type="protein sequence ID" value="MDV6270875.1"/>
    <property type="molecule type" value="Genomic_DNA"/>
</dbReference>
<proteinExistence type="predicted"/>
<name>A0ABU4C2Z4_RHOGO</name>
<dbReference type="SUPFAM" id="SSF51735">
    <property type="entry name" value="NAD(P)-binding Rossmann-fold domains"/>
    <property type="match status" value="1"/>
</dbReference>
<dbReference type="RefSeq" id="WP_317545327.1">
    <property type="nucleotide sequence ID" value="NZ_JAWLKB010000025.1"/>
</dbReference>
<comment type="caution">
    <text evidence="1">The sequence shown here is derived from an EMBL/GenBank/DDBJ whole genome shotgun (WGS) entry which is preliminary data.</text>
</comment>
<dbReference type="InterPro" id="IPR036291">
    <property type="entry name" value="NAD(P)-bd_dom_sf"/>
</dbReference>
<dbReference type="Gene3D" id="3.40.50.720">
    <property type="entry name" value="NAD(P)-binding Rossmann-like Domain"/>
    <property type="match status" value="1"/>
</dbReference>
<accession>A0ABU4C2Z4</accession>
<evidence type="ECO:0000313" key="2">
    <source>
        <dbReference type="Proteomes" id="UP001185927"/>
    </source>
</evidence>
<sequence>MSETYMGFVGVSTGSSSIMRVFPKWAEILELPTRKLIGHDVAIDSDPQVYRDLVASIHADPNHHGALVTTHKIAVHDAAGDLFDELDDLASTFGEISSIAKRGDKLTGAAKDPVTVRLGLEEFLSPTHFADTGAAALILGSGGSGSALSYQLGVREDAPSEVICLARSQKRLDHQRELHEKAGIDNGLYRYVVSSGSDDVDALLTELPAHSLVVNATGMGKDRPGSPVGDSGLFPARAVVWEFNYRGTLEFLRQARAQQEARGLVVEDGWRYFVHGWSQVIADVFDIPMPQETVDTLARAAAEVR</sequence>
<dbReference type="Proteomes" id="UP001185927">
    <property type="component" value="Unassembled WGS sequence"/>
</dbReference>
<gene>
    <name evidence="1" type="ORF">R3Q16_30045</name>
</gene>
<evidence type="ECO:0000313" key="1">
    <source>
        <dbReference type="EMBL" id="MDV6270875.1"/>
    </source>
</evidence>
<organism evidence="1 2">
    <name type="scientific">Rhodococcus globerulus</name>
    <dbReference type="NCBI Taxonomy" id="33008"/>
    <lineage>
        <taxon>Bacteria</taxon>
        <taxon>Bacillati</taxon>
        <taxon>Actinomycetota</taxon>
        <taxon>Actinomycetes</taxon>
        <taxon>Mycobacteriales</taxon>
        <taxon>Nocardiaceae</taxon>
        <taxon>Rhodococcus</taxon>
    </lineage>
</organism>
<protein>
    <recommendedName>
        <fullName evidence="3">Shikimate dehydrogenase</fullName>
    </recommendedName>
</protein>
<keyword evidence="2" id="KW-1185">Reference proteome</keyword>
<evidence type="ECO:0008006" key="3">
    <source>
        <dbReference type="Google" id="ProtNLM"/>
    </source>
</evidence>